<dbReference type="InterPro" id="IPR002871">
    <property type="entry name" value="NIF_FeS_clus_asmbl_NifU_N"/>
</dbReference>
<dbReference type="AlphaFoldDB" id="A0A8J8TEG4"/>
<reference evidence="2" key="1">
    <citation type="submission" date="2016-03" db="EMBL/GenBank/DDBJ databases">
        <authorList>
            <person name="Borrel G."/>
            <person name="Mccann A."/>
            <person name="O'Toole P.W."/>
        </authorList>
    </citation>
    <scope>NUCLEOTIDE SEQUENCE</scope>
    <source>
        <strain evidence="2">183</strain>
    </source>
</reference>
<evidence type="ECO:0000259" key="1">
    <source>
        <dbReference type="Pfam" id="PF01592"/>
    </source>
</evidence>
<dbReference type="GeneID" id="41323273"/>
<protein>
    <submittedName>
        <fullName evidence="2">Iron-sulfur cluster assembly scaffold protein</fullName>
    </submittedName>
</protein>
<dbReference type="Pfam" id="PF01592">
    <property type="entry name" value="NifU_N"/>
    <property type="match status" value="1"/>
</dbReference>
<evidence type="ECO:0000313" key="2">
    <source>
        <dbReference type="EMBL" id="TQS84707.1"/>
    </source>
</evidence>
<sequence length="123" mass="12981">MQYGPEVMNNIANPRNSGVMKDADGVGQVGNPECDDVTTVYIKVKDNTITDVSFQTLGCGAAIASGSMITQMAKGMNIDDALNIQREDVAGKLGGLPEKKLHCSNMAADALKAAIEDYKNKSA</sequence>
<organism evidence="2 3">
    <name type="scientific">Candidatus Methanomassiliicoccus intestinalis</name>
    <dbReference type="NCBI Taxonomy" id="1406512"/>
    <lineage>
        <taxon>Archaea</taxon>
        <taxon>Methanobacteriati</taxon>
        <taxon>Thermoplasmatota</taxon>
        <taxon>Thermoplasmata</taxon>
        <taxon>Methanomassiliicoccales</taxon>
        <taxon>Methanomassiliicoccaceae</taxon>
        <taxon>Methanomassiliicoccus</taxon>
    </lineage>
</organism>
<proteinExistence type="predicted"/>
<dbReference type="PANTHER" id="PTHR10093">
    <property type="entry name" value="IRON-SULFUR CLUSTER ASSEMBLY ENZYME NIFU HOMOLOG"/>
    <property type="match status" value="1"/>
</dbReference>
<dbReference type="GO" id="GO:0016226">
    <property type="term" value="P:iron-sulfur cluster assembly"/>
    <property type="evidence" value="ECO:0007669"/>
    <property type="project" value="InterPro"/>
</dbReference>
<dbReference type="OMA" id="SMVTEMV"/>
<gene>
    <name evidence="2" type="ORF">A3207_01350</name>
</gene>
<dbReference type="RefSeq" id="WP_020448742.1">
    <property type="nucleotide sequence ID" value="NZ_CAYAXV010000006.1"/>
</dbReference>
<dbReference type="SUPFAM" id="SSF82649">
    <property type="entry name" value="SufE/NifU"/>
    <property type="match status" value="1"/>
</dbReference>
<evidence type="ECO:0000313" key="3">
    <source>
        <dbReference type="Proteomes" id="UP000752814"/>
    </source>
</evidence>
<dbReference type="Proteomes" id="UP000752814">
    <property type="component" value="Unassembled WGS sequence"/>
</dbReference>
<name>A0A8J8TEG4_9ARCH</name>
<comment type="caution">
    <text evidence="2">The sequence shown here is derived from an EMBL/GenBank/DDBJ whole genome shotgun (WGS) entry which is preliminary data.</text>
</comment>
<dbReference type="CDD" id="cd06664">
    <property type="entry name" value="IscU_like"/>
    <property type="match status" value="1"/>
</dbReference>
<feature type="domain" description="NIF system FeS cluster assembly NifU N-terminal" evidence="1">
    <location>
        <begin position="3"/>
        <end position="122"/>
    </location>
</feature>
<dbReference type="GO" id="GO:0005506">
    <property type="term" value="F:iron ion binding"/>
    <property type="evidence" value="ECO:0007669"/>
    <property type="project" value="InterPro"/>
</dbReference>
<accession>A0A8J8TEG4</accession>
<dbReference type="GO" id="GO:0051536">
    <property type="term" value="F:iron-sulfur cluster binding"/>
    <property type="evidence" value="ECO:0007669"/>
    <property type="project" value="InterPro"/>
</dbReference>
<dbReference type="EMBL" id="LVVT01000001">
    <property type="protein sequence ID" value="TQS84707.1"/>
    <property type="molecule type" value="Genomic_DNA"/>
</dbReference>
<dbReference type="Gene3D" id="3.90.1010.10">
    <property type="match status" value="1"/>
</dbReference>